<feature type="region of interest" description="Disordered" evidence="2">
    <location>
        <begin position="536"/>
        <end position="558"/>
    </location>
</feature>
<accession>A0A1I8H9D4</accession>
<dbReference type="GO" id="GO:0048812">
    <property type="term" value="P:neuron projection morphogenesis"/>
    <property type="evidence" value="ECO:0007669"/>
    <property type="project" value="TreeGrafter"/>
</dbReference>
<feature type="region of interest" description="Disordered" evidence="2">
    <location>
        <begin position="459"/>
        <end position="479"/>
    </location>
</feature>
<evidence type="ECO:0000313" key="3">
    <source>
        <dbReference type="Proteomes" id="UP000095280"/>
    </source>
</evidence>
<reference evidence="4" key="1">
    <citation type="submission" date="2016-11" db="UniProtKB">
        <authorList>
            <consortium name="WormBaseParasite"/>
        </authorList>
    </citation>
    <scope>IDENTIFICATION</scope>
</reference>
<comment type="similarity">
    <text evidence="1">Belongs to the HEM-1/HEM-2 family.</text>
</comment>
<keyword evidence="3" id="KW-1185">Reference proteome</keyword>
<protein>
    <submittedName>
        <fullName evidence="4">Retrotrans_gag domain-containing protein</fullName>
    </submittedName>
</protein>
<dbReference type="WBParaSite" id="maker-uti_cns_0005045-snap-gene-0.3-mRNA-1">
    <property type="protein sequence ID" value="maker-uti_cns_0005045-snap-gene-0.3-mRNA-1"/>
    <property type="gene ID" value="maker-uti_cns_0005045-snap-gene-0.3"/>
</dbReference>
<feature type="compositionally biased region" description="Acidic residues" evidence="2">
    <location>
        <begin position="853"/>
        <end position="862"/>
    </location>
</feature>
<dbReference type="PANTHER" id="PTHR12093">
    <property type="entry name" value="NCK-ASSOCIATED PROTEIN 1"/>
    <property type="match status" value="1"/>
</dbReference>
<feature type="region of interest" description="Disordered" evidence="2">
    <location>
        <begin position="423"/>
        <end position="445"/>
    </location>
</feature>
<dbReference type="Pfam" id="PF09735">
    <property type="entry name" value="Nckap1"/>
    <property type="match status" value="1"/>
</dbReference>
<evidence type="ECO:0000313" key="4">
    <source>
        <dbReference type="WBParaSite" id="maker-uti_cns_0005045-snap-gene-0.3-mRNA-1"/>
    </source>
</evidence>
<dbReference type="GO" id="GO:0031209">
    <property type="term" value="C:SCAR complex"/>
    <property type="evidence" value="ECO:0007669"/>
    <property type="project" value="TreeGrafter"/>
</dbReference>
<dbReference type="InterPro" id="IPR019137">
    <property type="entry name" value="Nck-associated_protein-1"/>
</dbReference>
<dbReference type="Proteomes" id="UP000095280">
    <property type="component" value="Unplaced"/>
</dbReference>
<feature type="compositionally biased region" description="Basic residues" evidence="2">
    <location>
        <begin position="423"/>
        <end position="441"/>
    </location>
</feature>
<dbReference type="GO" id="GO:0030031">
    <property type="term" value="P:cell projection assembly"/>
    <property type="evidence" value="ECO:0007669"/>
    <property type="project" value="TreeGrafter"/>
</dbReference>
<sequence>RTSLRDGVSPLTGLTPLLSVGSRLAPFKSRGAVAGDAKNVGTFDAGFMKSCFSRFAQTLPGEKSFDELTKLLASILEPKTFAMAERFNFQHITRTASMSIREYAQQLCMQADKCQFGLSRDERLRDQLVFGLNDKVAISKLLKQDFSTLTFQRADSNVNTISDVRFQQASVGTEVLYNRAKLQRPSTILRRRRLQLAGHVIRAEGYCPQPVQDVLLLTLQGPFRRGQARTRRYVNCLLCAGFGPWSVVLGFATPKARHCQRSGFQHHLLAICEDRDISIIPGLQLRSTKPIRSLWITWSPAVEFLIGWPDFESPGVVSQGPRAGGSDLCSMAVGAGPRSAAAKVLATEVSRPAILREAADAGILTGVGLGDVLRLDERLLTQPERCYFCRRGSEQLSRSCSGRCRLPARRSFPASSRVWRRRSSSWRRRPLASTRPSRRNRGQLPVGLADRLGRAGLPESQGFLGPGAETGTVRLRPGPPGGARALGRTLAVMNGDANRSAARLASDLWHRLTSGTVCAARRGMWMVLPSFRTRMPDTTDHSKTTVLRSDSSDSGSRYQMPGRMVLVQVAQDHVLTPDRGENPNTGPLRGDITGGVGALLQHLEAQPLADEDCNAPPRAGPPERRSLCRWSQIALNPGRCGSRGAGYWGAARADCRVGGRLGPTGEPLRLGQLVQASARHLIGWWPPDANWAAKRLRCGAGPLLTCISWTLIEFIMVDSERTRLYQAMSHLTSCRKSLEDNAEAVKASIRDSVAKQIAAMRSREQWLVQQVELVQADQVDQLRRQERCLQKTLTSQQTLQLPLMPAEPPLISFTAESAAMHESISQYGRIVCGYAQSPSSFSSATPSLPGPVEEYDDKEDEGWEHKSLASGGGGGGGQSRLMMLQQEQQQQQGSYLVRLPRTPLKLGSASGCGSSSGSSLGGSGSGTAVNAAASLADSFEVLSAGSIDEDKTRWLINYVCKANEPCQSRSDCLCDGGCFQGLADEESSEAKIRQELEGSNDRWLNRCQPKSKQQLNHQQQQLLQLPLPICSVKIGEKLYILNDRLNGMMARLHFVREASKRYKSDLLSEKTLDKACKDLLRRFPTIDLRSGSANLTALVNRREDFIKTLSICYVAFLDILDVKDHISELLTRMDASGIHLNAELNTEMTFQYLDLVANYIATMIMFSQFEDKKLLVAIYVLCLESKTGAQPTHTMRRLQDEFVPHSRLLCPALMSLRGICSRRFLRAENWRAVQFLSLLKEPSSLVNALSSDILALEVVSQERLERWLVLGFVTHSFIISFFDTIRNYSRRVNEVKEWHTQVCQQGPEVHRERRKYLRNILKELCLIFSDQPGLLGPKVLYLLMTLSYCRDEVLWFLRHGVHPSGAGKLRQKAGQNAGDSMQDRFLPEFIYHMEELRQLVRKYHQ</sequence>
<proteinExistence type="inferred from homology"/>
<evidence type="ECO:0000256" key="2">
    <source>
        <dbReference type="SAM" id="MobiDB-lite"/>
    </source>
</evidence>
<name>A0A1I8H9D4_9PLAT</name>
<feature type="region of interest" description="Disordered" evidence="2">
    <location>
        <begin position="841"/>
        <end position="879"/>
    </location>
</feature>
<dbReference type="GO" id="GO:0030866">
    <property type="term" value="P:cortical actin cytoskeleton organization"/>
    <property type="evidence" value="ECO:0007669"/>
    <property type="project" value="TreeGrafter"/>
</dbReference>
<dbReference type="GO" id="GO:0016477">
    <property type="term" value="P:cell migration"/>
    <property type="evidence" value="ECO:0007669"/>
    <property type="project" value="TreeGrafter"/>
</dbReference>
<feature type="compositionally biased region" description="Polar residues" evidence="2">
    <location>
        <begin position="544"/>
        <end position="557"/>
    </location>
</feature>
<evidence type="ECO:0000256" key="1">
    <source>
        <dbReference type="ARBA" id="ARBA00037947"/>
    </source>
</evidence>
<dbReference type="PANTHER" id="PTHR12093:SF10">
    <property type="entry name" value="MEMBRANE-ASSOCIATED PROTEIN HEM"/>
    <property type="match status" value="1"/>
</dbReference>
<organism evidence="3 4">
    <name type="scientific">Macrostomum lignano</name>
    <dbReference type="NCBI Taxonomy" id="282301"/>
    <lineage>
        <taxon>Eukaryota</taxon>
        <taxon>Metazoa</taxon>
        <taxon>Spiralia</taxon>
        <taxon>Lophotrochozoa</taxon>
        <taxon>Platyhelminthes</taxon>
        <taxon>Rhabditophora</taxon>
        <taxon>Macrostomorpha</taxon>
        <taxon>Macrostomida</taxon>
        <taxon>Macrostomidae</taxon>
        <taxon>Macrostomum</taxon>
    </lineage>
</organism>